<dbReference type="OrthoDB" id="2795636at2"/>
<dbReference type="AlphaFoldDB" id="A0A3P3TAL0"/>
<gene>
    <name evidence="1" type="ORF">EHV15_36030</name>
</gene>
<reference evidence="1 2" key="1">
    <citation type="submission" date="2018-11" db="EMBL/GenBank/DDBJ databases">
        <title>Genome sequencing of Paenibacillus sp. KCOM 3021 (= ChDC PVNT-B20).</title>
        <authorList>
            <person name="Kook J.-K."/>
            <person name="Park S.-N."/>
            <person name="Lim Y.K."/>
        </authorList>
    </citation>
    <scope>NUCLEOTIDE SEQUENCE [LARGE SCALE GENOMIC DNA]</scope>
    <source>
        <strain evidence="1 2">KCOM 3021</strain>
    </source>
</reference>
<sequence>MKGVLSKFTKPISIERYFSSLPLYGTVESVDSLSGYFLRPELKDLLLQSNQYMDNRNKQLVLTDHAYERWNQRVAYSTEKTILENKLNILYAMLDRVDFITHEMGVIDKDILFTYEQEQGRIIISTFYGRLSQNPSLNHFETMRNYNHQSDDYIELSLVDSILSSLFDPPIPAQRMIFKGSTSQYLIDKYSDNERSLFVLLVLEGAEKGLLREIYSDRPECEKIEKSVRQAISLLGEEEFVYNHIAFHYPDELSKRLKKLKGK</sequence>
<proteinExistence type="predicted"/>
<keyword evidence="2" id="KW-1185">Reference proteome</keyword>
<dbReference type="Proteomes" id="UP000267017">
    <property type="component" value="Unassembled WGS sequence"/>
</dbReference>
<comment type="caution">
    <text evidence="1">The sequence shown here is derived from an EMBL/GenBank/DDBJ whole genome shotgun (WGS) entry which is preliminary data.</text>
</comment>
<name>A0A3P3TAL0_9BACL</name>
<accession>A0A3P3TAL0</accession>
<organism evidence="1 2">
    <name type="scientific">Paenibacillus oralis</name>
    <dbReference type="NCBI Taxonomy" id="2490856"/>
    <lineage>
        <taxon>Bacteria</taxon>
        <taxon>Bacillati</taxon>
        <taxon>Bacillota</taxon>
        <taxon>Bacilli</taxon>
        <taxon>Bacillales</taxon>
        <taxon>Paenibacillaceae</taxon>
        <taxon>Paenibacillus</taxon>
    </lineage>
</organism>
<dbReference type="RefSeq" id="WP_128636073.1">
    <property type="nucleotide sequence ID" value="NZ_RRCN01000002.1"/>
</dbReference>
<evidence type="ECO:0000313" key="1">
    <source>
        <dbReference type="EMBL" id="RRJ54980.1"/>
    </source>
</evidence>
<protein>
    <submittedName>
        <fullName evidence="1">Uncharacterized protein</fullName>
    </submittedName>
</protein>
<dbReference type="EMBL" id="RRCN01000002">
    <property type="protein sequence ID" value="RRJ54980.1"/>
    <property type="molecule type" value="Genomic_DNA"/>
</dbReference>
<evidence type="ECO:0000313" key="2">
    <source>
        <dbReference type="Proteomes" id="UP000267017"/>
    </source>
</evidence>